<sequence length="200" mass="22007">MEPSYGVLPPGPGHAYMPASVASCRSTSNPRVPAFFVSRHSQPLSAPISSLAWDTSAPLIHSMALARPPRCQYDIPHDTSLTSSCLAYTSSAFSPNQNPQHQALKATHNTTPHLASRRASSKTNNCQTSCICAYCPVPANRFPALRRRHVDMFINISTSPSQTVRREPPTNQKEATRRLTKRDPSTFSIVSYPRSSWPSM</sequence>
<evidence type="ECO:0000313" key="3">
    <source>
        <dbReference type="Proteomes" id="UP001302321"/>
    </source>
</evidence>
<dbReference type="AlphaFoldDB" id="A0AAN6W2W1"/>
<gene>
    <name evidence="2" type="ORF">QBC36DRAFT_333795</name>
</gene>
<keyword evidence="3" id="KW-1185">Reference proteome</keyword>
<evidence type="ECO:0000256" key="1">
    <source>
        <dbReference type="SAM" id="MobiDB-lite"/>
    </source>
</evidence>
<name>A0AAN6W2W1_9PEZI</name>
<feature type="non-terminal residue" evidence="2">
    <location>
        <position position="200"/>
    </location>
</feature>
<dbReference type="EMBL" id="MU866285">
    <property type="protein sequence ID" value="KAK4174379.1"/>
    <property type="molecule type" value="Genomic_DNA"/>
</dbReference>
<organism evidence="2 3">
    <name type="scientific">Triangularia setosa</name>
    <dbReference type="NCBI Taxonomy" id="2587417"/>
    <lineage>
        <taxon>Eukaryota</taxon>
        <taxon>Fungi</taxon>
        <taxon>Dikarya</taxon>
        <taxon>Ascomycota</taxon>
        <taxon>Pezizomycotina</taxon>
        <taxon>Sordariomycetes</taxon>
        <taxon>Sordariomycetidae</taxon>
        <taxon>Sordariales</taxon>
        <taxon>Podosporaceae</taxon>
        <taxon>Triangularia</taxon>
    </lineage>
</organism>
<dbReference type="Proteomes" id="UP001302321">
    <property type="component" value="Unassembled WGS sequence"/>
</dbReference>
<feature type="region of interest" description="Disordered" evidence="1">
    <location>
        <begin position="159"/>
        <end position="185"/>
    </location>
</feature>
<comment type="caution">
    <text evidence="2">The sequence shown here is derived from an EMBL/GenBank/DDBJ whole genome shotgun (WGS) entry which is preliminary data.</text>
</comment>
<proteinExistence type="predicted"/>
<feature type="compositionally biased region" description="Basic and acidic residues" evidence="1">
    <location>
        <begin position="164"/>
        <end position="184"/>
    </location>
</feature>
<protein>
    <submittedName>
        <fullName evidence="2">Uncharacterized protein</fullName>
    </submittedName>
</protein>
<reference evidence="2" key="2">
    <citation type="submission" date="2023-05" db="EMBL/GenBank/DDBJ databases">
        <authorList>
            <consortium name="Lawrence Berkeley National Laboratory"/>
            <person name="Steindorff A."/>
            <person name="Hensen N."/>
            <person name="Bonometti L."/>
            <person name="Westerberg I."/>
            <person name="Brannstrom I.O."/>
            <person name="Guillou S."/>
            <person name="Cros-Aarteil S."/>
            <person name="Calhoun S."/>
            <person name="Haridas S."/>
            <person name="Kuo A."/>
            <person name="Mondo S."/>
            <person name="Pangilinan J."/>
            <person name="Riley R."/>
            <person name="Labutti K."/>
            <person name="Andreopoulos B."/>
            <person name="Lipzen A."/>
            <person name="Chen C."/>
            <person name="Yanf M."/>
            <person name="Daum C."/>
            <person name="Ng V."/>
            <person name="Clum A."/>
            <person name="Ohm R."/>
            <person name="Martin F."/>
            <person name="Silar P."/>
            <person name="Natvig D."/>
            <person name="Lalanne C."/>
            <person name="Gautier V."/>
            <person name="Ament-Velasquez S.L."/>
            <person name="Kruys A."/>
            <person name="Hutchinson M.I."/>
            <person name="Powell A.J."/>
            <person name="Barry K."/>
            <person name="Miller A.N."/>
            <person name="Grigoriev I.V."/>
            <person name="Debuchy R."/>
            <person name="Gladieux P."/>
            <person name="Thoren M.H."/>
            <person name="Johannesson H."/>
        </authorList>
    </citation>
    <scope>NUCLEOTIDE SEQUENCE</scope>
    <source>
        <strain evidence="2">CBS 892.96</strain>
    </source>
</reference>
<accession>A0AAN6W2W1</accession>
<reference evidence="2" key="1">
    <citation type="journal article" date="2023" name="Mol. Phylogenet. Evol.">
        <title>Genome-scale phylogeny and comparative genomics of the fungal order Sordariales.</title>
        <authorList>
            <person name="Hensen N."/>
            <person name="Bonometti L."/>
            <person name="Westerberg I."/>
            <person name="Brannstrom I.O."/>
            <person name="Guillou S."/>
            <person name="Cros-Aarteil S."/>
            <person name="Calhoun S."/>
            <person name="Haridas S."/>
            <person name="Kuo A."/>
            <person name="Mondo S."/>
            <person name="Pangilinan J."/>
            <person name="Riley R."/>
            <person name="LaButti K."/>
            <person name="Andreopoulos B."/>
            <person name="Lipzen A."/>
            <person name="Chen C."/>
            <person name="Yan M."/>
            <person name="Daum C."/>
            <person name="Ng V."/>
            <person name="Clum A."/>
            <person name="Steindorff A."/>
            <person name="Ohm R.A."/>
            <person name="Martin F."/>
            <person name="Silar P."/>
            <person name="Natvig D.O."/>
            <person name="Lalanne C."/>
            <person name="Gautier V."/>
            <person name="Ament-Velasquez S.L."/>
            <person name="Kruys A."/>
            <person name="Hutchinson M.I."/>
            <person name="Powell A.J."/>
            <person name="Barry K."/>
            <person name="Miller A.N."/>
            <person name="Grigoriev I.V."/>
            <person name="Debuchy R."/>
            <person name="Gladieux P."/>
            <person name="Hiltunen Thoren M."/>
            <person name="Johannesson H."/>
        </authorList>
    </citation>
    <scope>NUCLEOTIDE SEQUENCE</scope>
    <source>
        <strain evidence="2">CBS 892.96</strain>
    </source>
</reference>
<evidence type="ECO:0000313" key="2">
    <source>
        <dbReference type="EMBL" id="KAK4174379.1"/>
    </source>
</evidence>